<dbReference type="EMBL" id="LAZR01000463">
    <property type="protein sequence ID" value="KKN67888.1"/>
    <property type="molecule type" value="Genomic_DNA"/>
</dbReference>
<comment type="caution">
    <text evidence="1">The sequence shown here is derived from an EMBL/GenBank/DDBJ whole genome shotgun (WGS) entry which is preliminary data.</text>
</comment>
<name>A0A0F9VQ54_9ZZZZ</name>
<sequence>MVEALAMDDMRSIPSRLVRIRGGYGKVRSVGMSYVKFRPGKFWRESFEVIKE</sequence>
<protein>
    <submittedName>
        <fullName evidence="1">Uncharacterized protein</fullName>
    </submittedName>
</protein>
<proteinExistence type="predicted"/>
<dbReference type="AlphaFoldDB" id="A0A0F9VQ54"/>
<accession>A0A0F9VQ54</accession>
<organism evidence="1">
    <name type="scientific">marine sediment metagenome</name>
    <dbReference type="NCBI Taxonomy" id="412755"/>
    <lineage>
        <taxon>unclassified sequences</taxon>
        <taxon>metagenomes</taxon>
        <taxon>ecological metagenomes</taxon>
    </lineage>
</organism>
<evidence type="ECO:0000313" key="1">
    <source>
        <dbReference type="EMBL" id="KKN67888.1"/>
    </source>
</evidence>
<gene>
    <name evidence="1" type="ORF">LCGC14_0456750</name>
</gene>
<reference evidence="1" key="1">
    <citation type="journal article" date="2015" name="Nature">
        <title>Complex archaea that bridge the gap between prokaryotes and eukaryotes.</title>
        <authorList>
            <person name="Spang A."/>
            <person name="Saw J.H."/>
            <person name="Jorgensen S.L."/>
            <person name="Zaremba-Niedzwiedzka K."/>
            <person name="Martijn J."/>
            <person name="Lind A.E."/>
            <person name="van Eijk R."/>
            <person name="Schleper C."/>
            <person name="Guy L."/>
            <person name="Ettema T.J."/>
        </authorList>
    </citation>
    <scope>NUCLEOTIDE SEQUENCE</scope>
</reference>